<dbReference type="HOGENOM" id="CLU_1138387_0_0_1"/>
<keyword evidence="2" id="KW-1185">Reference proteome</keyword>
<protein>
    <submittedName>
        <fullName evidence="1">Uncharacterized protein</fullName>
    </submittedName>
</protein>
<name>A0A0C3EWD0_PILCF</name>
<proteinExistence type="predicted"/>
<evidence type="ECO:0000313" key="2">
    <source>
        <dbReference type="Proteomes" id="UP000054166"/>
    </source>
</evidence>
<dbReference type="PANTHER" id="PTHR37015">
    <property type="entry name" value="REVERSE TRANSCRIPTASE DOMAIN-CONTAINING PROTEIN"/>
    <property type="match status" value="1"/>
</dbReference>
<dbReference type="InParanoid" id="A0A0C3EWD0"/>
<dbReference type="AlphaFoldDB" id="A0A0C3EWD0"/>
<dbReference type="EMBL" id="KN833141">
    <property type="protein sequence ID" value="KIM72314.1"/>
    <property type="molecule type" value="Genomic_DNA"/>
</dbReference>
<dbReference type="STRING" id="765440.A0A0C3EWD0"/>
<reference evidence="2" key="2">
    <citation type="submission" date="2015-01" db="EMBL/GenBank/DDBJ databases">
        <title>Evolutionary Origins and Diversification of the Mycorrhizal Mutualists.</title>
        <authorList>
            <consortium name="DOE Joint Genome Institute"/>
            <consortium name="Mycorrhizal Genomics Consortium"/>
            <person name="Kohler A."/>
            <person name="Kuo A."/>
            <person name="Nagy L.G."/>
            <person name="Floudas D."/>
            <person name="Copeland A."/>
            <person name="Barry K.W."/>
            <person name="Cichocki N."/>
            <person name="Veneault-Fourrey C."/>
            <person name="LaButti K."/>
            <person name="Lindquist E.A."/>
            <person name="Lipzen A."/>
            <person name="Lundell T."/>
            <person name="Morin E."/>
            <person name="Murat C."/>
            <person name="Riley R."/>
            <person name="Ohm R."/>
            <person name="Sun H."/>
            <person name="Tunlid A."/>
            <person name="Henrissat B."/>
            <person name="Grigoriev I.V."/>
            <person name="Hibbett D.S."/>
            <person name="Martin F."/>
        </authorList>
    </citation>
    <scope>NUCLEOTIDE SEQUENCE [LARGE SCALE GENOMIC DNA]</scope>
    <source>
        <strain evidence="2">F 1598</strain>
    </source>
</reference>
<dbReference type="Proteomes" id="UP000054166">
    <property type="component" value="Unassembled WGS sequence"/>
</dbReference>
<organism evidence="1 2">
    <name type="scientific">Piloderma croceum (strain F 1598)</name>
    <dbReference type="NCBI Taxonomy" id="765440"/>
    <lineage>
        <taxon>Eukaryota</taxon>
        <taxon>Fungi</taxon>
        <taxon>Dikarya</taxon>
        <taxon>Basidiomycota</taxon>
        <taxon>Agaricomycotina</taxon>
        <taxon>Agaricomycetes</taxon>
        <taxon>Agaricomycetidae</taxon>
        <taxon>Atheliales</taxon>
        <taxon>Atheliaceae</taxon>
        <taxon>Piloderma</taxon>
    </lineage>
</organism>
<dbReference type="PANTHER" id="PTHR37015:SF2">
    <property type="entry name" value="REVERSE TRANSCRIPTASE DOMAIN-CONTAINING PROTEIN"/>
    <property type="match status" value="1"/>
</dbReference>
<evidence type="ECO:0000313" key="1">
    <source>
        <dbReference type="EMBL" id="KIM72314.1"/>
    </source>
</evidence>
<reference evidence="1 2" key="1">
    <citation type="submission" date="2014-04" db="EMBL/GenBank/DDBJ databases">
        <authorList>
            <consortium name="DOE Joint Genome Institute"/>
            <person name="Kuo A."/>
            <person name="Tarkka M."/>
            <person name="Buscot F."/>
            <person name="Kohler A."/>
            <person name="Nagy L.G."/>
            <person name="Floudas D."/>
            <person name="Copeland A."/>
            <person name="Barry K.W."/>
            <person name="Cichocki N."/>
            <person name="Veneault-Fourrey C."/>
            <person name="LaButti K."/>
            <person name="Lindquist E.A."/>
            <person name="Lipzen A."/>
            <person name="Lundell T."/>
            <person name="Morin E."/>
            <person name="Murat C."/>
            <person name="Sun H."/>
            <person name="Tunlid A."/>
            <person name="Henrissat B."/>
            <person name="Grigoriev I.V."/>
            <person name="Hibbett D.S."/>
            <person name="Martin F."/>
            <person name="Nordberg H.P."/>
            <person name="Cantor M.N."/>
            <person name="Hua S.X."/>
        </authorList>
    </citation>
    <scope>NUCLEOTIDE SEQUENCE [LARGE SCALE GENOMIC DNA]</scope>
    <source>
        <strain evidence="1 2">F 1598</strain>
    </source>
</reference>
<dbReference type="OrthoDB" id="74545at2759"/>
<sequence length="244" mass="27501">MSYSAALRVSHRPYKNFLDSNGNGLLAALTRLEVLVERIRDWTGLGTLLPSSSVPLSSYKSWLHQAKDDPSLSSTQVDAWLTSLKTQLHQATTRYDFAKLFGDLLDEWLKSGDSLNIGSLPKIRSRLMLKQMLKRLERQRISELIFEAKPTDTAAITAYLENLFSEPHAAAALTVLRDTISAFGDKLWKGTVDNDDMRALINLLVIYFPEHGSSSDTQLTPLRARNYSNMSCPQGRPVRTWILF</sequence>
<accession>A0A0C3EWD0</accession>
<gene>
    <name evidence="1" type="ORF">PILCRDRAFT_16243</name>
</gene>